<dbReference type="PROSITE" id="PS00136">
    <property type="entry name" value="SUBTILASE_ASP"/>
    <property type="match status" value="1"/>
</dbReference>
<dbReference type="InterPro" id="IPR015500">
    <property type="entry name" value="Peptidase_S8_subtilisin-rel"/>
</dbReference>
<reference evidence="8" key="1">
    <citation type="journal article" date="2015" name="MBio">
        <title>Genome-Resolved Metagenomic Analysis Reveals Roles for Candidate Phyla and Other Microbial Community Members in Biogeochemical Transformations in Oil Reservoirs.</title>
        <authorList>
            <person name="Hu P."/>
            <person name="Tom L."/>
            <person name="Singh A."/>
            <person name="Thomas B.C."/>
            <person name="Baker B.J."/>
            <person name="Piceno Y.M."/>
            <person name="Andersen G.L."/>
            <person name="Banfield J.F."/>
        </authorList>
    </citation>
    <scope>NUCLEOTIDE SEQUENCE [LARGE SCALE GENOMIC DNA]</scope>
</reference>
<dbReference type="PROSITE" id="PS51892">
    <property type="entry name" value="SUBTILASE"/>
    <property type="match status" value="1"/>
</dbReference>
<dbReference type="InterPro" id="IPR050131">
    <property type="entry name" value="Peptidase_S8_subtilisin-like"/>
</dbReference>
<evidence type="ECO:0000256" key="4">
    <source>
        <dbReference type="ARBA" id="ARBA00022825"/>
    </source>
</evidence>
<feature type="domain" description="Peptidase S8/S53" evidence="6">
    <location>
        <begin position="169"/>
        <end position="294"/>
    </location>
</feature>
<dbReference type="EMBL" id="LGHE01000082">
    <property type="protein sequence ID" value="KUL01878.1"/>
    <property type="molecule type" value="Genomic_DNA"/>
</dbReference>
<dbReference type="Gene3D" id="3.40.50.200">
    <property type="entry name" value="Peptidase S8/S53 domain"/>
    <property type="match status" value="1"/>
</dbReference>
<dbReference type="PANTHER" id="PTHR43806">
    <property type="entry name" value="PEPTIDASE S8"/>
    <property type="match status" value="1"/>
</dbReference>
<dbReference type="GO" id="GO:0006508">
    <property type="term" value="P:proteolysis"/>
    <property type="evidence" value="ECO:0007669"/>
    <property type="project" value="UniProtKB-KW"/>
</dbReference>
<dbReference type="AlphaFoldDB" id="A0A117MFW1"/>
<name>A0A117MFW1_9EURY</name>
<keyword evidence="4" id="KW-0720">Serine protease</keyword>
<dbReference type="PRINTS" id="PR00723">
    <property type="entry name" value="SUBTILISIN"/>
</dbReference>
<dbReference type="PANTHER" id="PTHR43806:SF11">
    <property type="entry name" value="CEREVISIN-RELATED"/>
    <property type="match status" value="1"/>
</dbReference>
<dbReference type="Proteomes" id="UP000054598">
    <property type="component" value="Unassembled WGS sequence"/>
</dbReference>
<protein>
    <submittedName>
        <fullName evidence="7">Peptidase S8 and S53 subtilisin kexin sedolisin</fullName>
    </submittedName>
</protein>
<dbReference type="SUPFAM" id="SSF52743">
    <property type="entry name" value="Subtilisin-like"/>
    <property type="match status" value="1"/>
</dbReference>
<proteinExistence type="inferred from homology"/>
<evidence type="ECO:0000256" key="1">
    <source>
        <dbReference type="ARBA" id="ARBA00011073"/>
    </source>
</evidence>
<dbReference type="PROSITE" id="PS00137">
    <property type="entry name" value="SUBTILASE_HIS"/>
    <property type="match status" value="1"/>
</dbReference>
<dbReference type="Pfam" id="PF00082">
    <property type="entry name" value="Peptidase_S8"/>
    <property type="match status" value="1"/>
</dbReference>
<accession>A0A117MFW1</accession>
<dbReference type="SUPFAM" id="SSF54897">
    <property type="entry name" value="Protease propeptides/inhibitors"/>
    <property type="match status" value="1"/>
</dbReference>
<sequence>SKSAAGLIVLLFVLLLAGTVSALPGDDRIIRDPPSVQAGERVPVFLVLNEQQKQPVSFAELKADALGRQAQVLESVRAVDSAAAKTARSYWIANAVWLEADPATLDKLAAIPGVDHIEPDLTVTLSDPVAEVSSTISPDYISQPESGYGTVWSVDYIEAPSVWKNGTTGEGVTIAIVDTGIQGDHPAFGDRVVAFADFVNGKNETAYDDYGHGTHCAGTAAGGTVTVDYYGDEYEVALGVAPGANLIGAKVLNDVGFGPFSTILRGVQWAIDSGADVVSMSLGDYPSRGNSASNFSLLENESRIVSLDVSSEMYGDPNCLYEPQFVIGSVRVEEPHYEAYAADAYFADPLENST</sequence>
<comment type="similarity">
    <text evidence="1 5">Belongs to the peptidase S8 family.</text>
</comment>
<dbReference type="InterPro" id="IPR023827">
    <property type="entry name" value="Peptidase_S8_Asp-AS"/>
</dbReference>
<evidence type="ECO:0000256" key="3">
    <source>
        <dbReference type="ARBA" id="ARBA00022801"/>
    </source>
</evidence>
<evidence type="ECO:0000313" key="7">
    <source>
        <dbReference type="EMBL" id="KUL01878.1"/>
    </source>
</evidence>
<keyword evidence="3" id="KW-0378">Hydrolase</keyword>
<dbReference type="GO" id="GO:0004252">
    <property type="term" value="F:serine-type endopeptidase activity"/>
    <property type="evidence" value="ECO:0007669"/>
    <property type="project" value="InterPro"/>
</dbReference>
<comment type="caution">
    <text evidence="5">Lacks conserved residue(s) required for the propagation of feature annotation.</text>
</comment>
<organism evidence="7 8">
    <name type="scientific">Methanoculleus marisnigri</name>
    <dbReference type="NCBI Taxonomy" id="2198"/>
    <lineage>
        <taxon>Archaea</taxon>
        <taxon>Methanobacteriati</taxon>
        <taxon>Methanobacteriota</taxon>
        <taxon>Stenosarchaea group</taxon>
        <taxon>Methanomicrobia</taxon>
        <taxon>Methanomicrobiales</taxon>
        <taxon>Methanomicrobiaceae</taxon>
        <taxon>Methanoculleus</taxon>
    </lineage>
</organism>
<dbReference type="PATRIC" id="fig|2198.3.peg.729"/>
<dbReference type="InterPro" id="IPR000209">
    <property type="entry name" value="Peptidase_S8/S53_dom"/>
</dbReference>
<evidence type="ECO:0000256" key="5">
    <source>
        <dbReference type="PROSITE-ProRule" id="PRU01240"/>
    </source>
</evidence>
<evidence type="ECO:0000256" key="2">
    <source>
        <dbReference type="ARBA" id="ARBA00022670"/>
    </source>
</evidence>
<gene>
    <name evidence="7" type="ORF">XE10_0877</name>
</gene>
<dbReference type="InterPro" id="IPR022398">
    <property type="entry name" value="Peptidase_S8_His-AS"/>
</dbReference>
<dbReference type="InterPro" id="IPR036852">
    <property type="entry name" value="Peptidase_S8/S53_dom_sf"/>
</dbReference>
<comment type="caution">
    <text evidence="7">The sequence shown here is derived from an EMBL/GenBank/DDBJ whole genome shotgun (WGS) entry which is preliminary data.</text>
</comment>
<evidence type="ECO:0000259" key="6">
    <source>
        <dbReference type="Pfam" id="PF00082"/>
    </source>
</evidence>
<keyword evidence="2" id="KW-0645">Protease</keyword>
<feature type="non-terminal residue" evidence="7">
    <location>
        <position position="1"/>
    </location>
</feature>
<evidence type="ECO:0000313" key="8">
    <source>
        <dbReference type="Proteomes" id="UP000054598"/>
    </source>
</evidence>